<dbReference type="EMBL" id="RXHJ01000020">
    <property type="protein sequence ID" value="RSZ61486.1"/>
    <property type="molecule type" value="Genomic_DNA"/>
</dbReference>
<accession>A0A430HVX3</accession>
<dbReference type="GO" id="GO:0016887">
    <property type="term" value="F:ATP hydrolysis activity"/>
    <property type="evidence" value="ECO:0007669"/>
    <property type="project" value="InterPro"/>
</dbReference>
<dbReference type="InterPro" id="IPR017871">
    <property type="entry name" value="ABC_transporter-like_CS"/>
</dbReference>
<reference evidence="8 9" key="1">
    <citation type="submission" date="2018-12" db="EMBL/GenBank/DDBJ databases">
        <title>YIM 101343 draft genome.</title>
        <authorList>
            <person name="Chen X."/>
        </authorList>
    </citation>
    <scope>NUCLEOTIDE SEQUENCE [LARGE SCALE GENOMIC DNA]</scope>
    <source>
        <strain evidence="8 9">YIM 101343</strain>
    </source>
</reference>
<dbReference type="GO" id="GO:0005886">
    <property type="term" value="C:plasma membrane"/>
    <property type="evidence" value="ECO:0007669"/>
    <property type="project" value="UniProtKB-SubCell"/>
</dbReference>
<sequence>MPTLHIDHLNKSFGDNRALNDMTFSVNPGEIYGFVGSNGAGKSTTMRIALGVLSADSGQVRFDDTPMNDDIRRRIGYMPEERGLYGKEGIADQLTYFGRLHGMSGKSAHDSATSLLEQLGLGERAGDKLDDLSLGNQQRVQLAASLIHEPELLILDEPFSGLDPVAVEVMSRMLTERARQGVPVIFSSHQLDLVQRLSDRVGIVARGSMVTEGTVDELRMSGPVRFEVHTPARGWYPEGTQLVSETDHGVVLETADPANDQQILQAAIAAGPVHAFTRLIPDLTDLFREVIAA</sequence>
<keyword evidence="5 8" id="KW-0067">ATP-binding</keyword>
<dbReference type="RefSeq" id="WP_126121787.1">
    <property type="nucleotide sequence ID" value="NZ_RXHJ01000020.1"/>
</dbReference>
<evidence type="ECO:0000256" key="4">
    <source>
        <dbReference type="ARBA" id="ARBA00022741"/>
    </source>
</evidence>
<dbReference type="Proteomes" id="UP000274907">
    <property type="component" value="Unassembled WGS sequence"/>
</dbReference>
<evidence type="ECO:0000256" key="1">
    <source>
        <dbReference type="ARBA" id="ARBA00004202"/>
    </source>
</evidence>
<keyword evidence="4" id="KW-0547">Nucleotide-binding</keyword>
<dbReference type="Gene3D" id="3.40.50.300">
    <property type="entry name" value="P-loop containing nucleotide triphosphate hydrolases"/>
    <property type="match status" value="1"/>
</dbReference>
<gene>
    <name evidence="8" type="ORF">EAH68_13090</name>
</gene>
<dbReference type="PROSITE" id="PS00211">
    <property type="entry name" value="ABC_TRANSPORTER_1"/>
    <property type="match status" value="1"/>
</dbReference>
<evidence type="ECO:0000313" key="9">
    <source>
        <dbReference type="Proteomes" id="UP000274907"/>
    </source>
</evidence>
<dbReference type="InterPro" id="IPR027417">
    <property type="entry name" value="P-loop_NTPase"/>
</dbReference>
<dbReference type="GO" id="GO:0046677">
    <property type="term" value="P:response to antibiotic"/>
    <property type="evidence" value="ECO:0007669"/>
    <property type="project" value="UniProtKB-KW"/>
</dbReference>
<dbReference type="InterPro" id="IPR003439">
    <property type="entry name" value="ABC_transporter-like_ATP-bd"/>
</dbReference>
<dbReference type="PANTHER" id="PTHR42711">
    <property type="entry name" value="ABC TRANSPORTER ATP-BINDING PROTEIN"/>
    <property type="match status" value="1"/>
</dbReference>
<organism evidence="8 9">
    <name type="scientific">Corynebacterium hylobatis</name>
    <dbReference type="NCBI Taxonomy" id="1859290"/>
    <lineage>
        <taxon>Bacteria</taxon>
        <taxon>Bacillati</taxon>
        <taxon>Actinomycetota</taxon>
        <taxon>Actinomycetes</taxon>
        <taxon>Mycobacteriales</taxon>
        <taxon>Corynebacteriaceae</taxon>
        <taxon>Corynebacterium</taxon>
    </lineage>
</organism>
<dbReference type="OrthoDB" id="9804819at2"/>
<protein>
    <submittedName>
        <fullName evidence="8">ABC transporter ATP-binding protein</fullName>
    </submittedName>
</protein>
<keyword evidence="6" id="KW-0046">Antibiotic resistance</keyword>
<dbReference type="PANTHER" id="PTHR42711:SF5">
    <property type="entry name" value="ABC TRANSPORTER ATP-BINDING PROTEIN NATA"/>
    <property type="match status" value="1"/>
</dbReference>
<dbReference type="InterPro" id="IPR050763">
    <property type="entry name" value="ABC_transporter_ATP-binding"/>
</dbReference>
<evidence type="ECO:0000256" key="6">
    <source>
        <dbReference type="ARBA" id="ARBA00023251"/>
    </source>
</evidence>
<evidence type="ECO:0000313" key="8">
    <source>
        <dbReference type="EMBL" id="RSZ61486.1"/>
    </source>
</evidence>
<dbReference type="SUPFAM" id="SSF52540">
    <property type="entry name" value="P-loop containing nucleoside triphosphate hydrolases"/>
    <property type="match status" value="1"/>
</dbReference>
<evidence type="ECO:0000256" key="3">
    <source>
        <dbReference type="ARBA" id="ARBA00022448"/>
    </source>
</evidence>
<dbReference type="InterPro" id="IPR003593">
    <property type="entry name" value="AAA+_ATPase"/>
</dbReference>
<dbReference type="InterPro" id="IPR025302">
    <property type="entry name" value="DrrA1/2-like_C"/>
</dbReference>
<proteinExistence type="inferred from homology"/>
<keyword evidence="9" id="KW-1185">Reference proteome</keyword>
<dbReference type="SMART" id="SM00382">
    <property type="entry name" value="AAA"/>
    <property type="match status" value="1"/>
</dbReference>
<dbReference type="AlphaFoldDB" id="A0A430HVX3"/>
<evidence type="ECO:0000256" key="5">
    <source>
        <dbReference type="ARBA" id="ARBA00022840"/>
    </source>
</evidence>
<keyword evidence="3" id="KW-0813">Transport</keyword>
<comment type="subcellular location">
    <subcellularLocation>
        <location evidence="1">Cell membrane</location>
        <topology evidence="1">Peripheral membrane protein</topology>
    </subcellularLocation>
</comment>
<evidence type="ECO:0000259" key="7">
    <source>
        <dbReference type="PROSITE" id="PS50893"/>
    </source>
</evidence>
<feature type="domain" description="ABC transporter" evidence="7">
    <location>
        <begin position="4"/>
        <end position="231"/>
    </location>
</feature>
<name>A0A430HVX3_9CORY</name>
<evidence type="ECO:0000256" key="2">
    <source>
        <dbReference type="ARBA" id="ARBA00005417"/>
    </source>
</evidence>
<dbReference type="Pfam" id="PF00005">
    <property type="entry name" value="ABC_tran"/>
    <property type="match status" value="1"/>
</dbReference>
<comment type="caution">
    <text evidence="8">The sequence shown here is derived from an EMBL/GenBank/DDBJ whole genome shotgun (WGS) entry which is preliminary data.</text>
</comment>
<dbReference type="GO" id="GO:0005524">
    <property type="term" value="F:ATP binding"/>
    <property type="evidence" value="ECO:0007669"/>
    <property type="project" value="UniProtKB-KW"/>
</dbReference>
<comment type="similarity">
    <text evidence="2">Belongs to the ABC transporter superfamily.</text>
</comment>
<dbReference type="Pfam" id="PF13732">
    <property type="entry name" value="DrrA1-3_C"/>
    <property type="match status" value="1"/>
</dbReference>
<dbReference type="PROSITE" id="PS50893">
    <property type="entry name" value="ABC_TRANSPORTER_2"/>
    <property type="match status" value="1"/>
</dbReference>